<feature type="region of interest" description="Disordered" evidence="9">
    <location>
        <begin position="51"/>
        <end position="190"/>
    </location>
</feature>
<evidence type="ECO:0000256" key="1">
    <source>
        <dbReference type="ARBA" id="ARBA00007733"/>
    </source>
</evidence>
<dbReference type="PANTHER" id="PTHR43381">
    <property type="entry name" value="TRANSLATION INITIATION FACTOR IF-2-RELATED"/>
    <property type="match status" value="1"/>
</dbReference>
<dbReference type="InterPro" id="IPR044145">
    <property type="entry name" value="IF2_II"/>
</dbReference>
<dbReference type="FunFam" id="3.40.50.300:FF:000019">
    <property type="entry name" value="Translation initiation factor IF-2"/>
    <property type="match status" value="1"/>
</dbReference>
<feature type="compositionally biased region" description="Basic and acidic residues" evidence="9">
    <location>
        <begin position="51"/>
        <end position="65"/>
    </location>
</feature>
<dbReference type="Gene3D" id="3.40.50.300">
    <property type="entry name" value="P-loop containing nucleotide triphosphate hydrolases"/>
    <property type="match status" value="1"/>
</dbReference>
<dbReference type="Pfam" id="PF22042">
    <property type="entry name" value="EF-G_D2"/>
    <property type="match status" value="1"/>
</dbReference>
<feature type="region of interest" description="G-domain" evidence="7">
    <location>
        <begin position="345"/>
        <end position="493"/>
    </location>
</feature>
<dbReference type="SUPFAM" id="SSF50447">
    <property type="entry name" value="Translation proteins"/>
    <property type="match status" value="2"/>
</dbReference>
<feature type="compositionally biased region" description="Basic residues" evidence="9">
    <location>
        <begin position="239"/>
        <end position="249"/>
    </location>
</feature>
<dbReference type="InterPro" id="IPR009000">
    <property type="entry name" value="Transl_B-barrel_sf"/>
</dbReference>
<keyword evidence="6 7" id="KW-0342">GTP-binding</keyword>
<keyword evidence="3 7" id="KW-0396">Initiation factor</keyword>
<protein>
    <recommendedName>
        <fullName evidence="2 7">Translation initiation factor IF-2</fullName>
    </recommendedName>
</protein>
<dbReference type="Pfam" id="PF11987">
    <property type="entry name" value="IF-2"/>
    <property type="match status" value="1"/>
</dbReference>
<evidence type="ECO:0000256" key="6">
    <source>
        <dbReference type="ARBA" id="ARBA00023134"/>
    </source>
</evidence>
<dbReference type="InterPro" id="IPR006847">
    <property type="entry name" value="IF2_N"/>
</dbReference>
<sequence length="843" mass="96387">MKGDKIRIHELAKEIGVSSSKVIEFFQKEGLDEISSHMNVVGPYEARIAKEHFGVQEKSEEENKPVARIRRRVRKKSTKKKKDEKEQTEKKEKEDKKTTKKKKEKKEKKKKDKVAKKEKQQKKEKVEEKTETKEEEKETKKEAKKEKKKKEKVAYQEEDEQFEKFEKDREEKGKKKKKKPKPQKEKGWKEDYAWIREQIEGEKKEKLKEKKKELEQKKKEKEQQRKVSWEEIMQNKAPNKPKKKKKKPKDTKNKKEKKERLYLMKGLTYEDFAENLGLSTEKLVELLKKDGIEVEDVQNSIEEDYAKIMADEFGKELVIIQNYGDDIILEQFKKHEDKTKKPRPPVVTVMGHVDHGKTSILDYIRKSKVANSEHGGITQHIGAYSVKAEKGEISFIDTPGHEAFTEMRTRGANITDIVILVVAADDGVMPQTEEAISHAQNAGVPIVIALNKMDLPSANPQKVKQELTKFEIVPEEWGGDHLFVECSAETGEGIDELLDMILLQAEMMELKAIKDAPARGVVVESEKKKGKGVVATVLIRRGTLKVGDSFVVGNSYGRVRFITDDKGKRVKMIEPGKAGEITGLEELPTAGDKLAVIDEEKTARKIAEKRKYYEKRREIKEDREAVSLEDLFAQMEGEKVELTLIVKGDTNGTLEAVENSIDNLSYKEVDINIVHTGVGMVTENDINLAITTNSIVIAFNVRVDSSARKLADQENIEVREYNVIYKLLEDIEKAAAGLLQPEEVEVYIGSAEIRQIIKVPDIGNIAGSYVKDGKIKRNGIAKLVRDGKHIWEGKIDSLKRFKDDVKEVSEGYECGIGLENYNDIKEGDIVEVYQIEERERALE</sequence>
<dbReference type="Pfam" id="PF04760">
    <property type="entry name" value="IF2_N"/>
    <property type="match status" value="2"/>
</dbReference>
<dbReference type="FunFam" id="2.40.30.10:FF:000008">
    <property type="entry name" value="Translation initiation factor IF-2"/>
    <property type="match status" value="1"/>
</dbReference>
<organism evidence="11 12">
    <name type="scientific">Candidatus Mcinerneyibacterium aminivorans</name>
    <dbReference type="NCBI Taxonomy" id="2703815"/>
    <lineage>
        <taxon>Bacteria</taxon>
        <taxon>Candidatus Macinerneyibacteriota</taxon>
        <taxon>Candidatus Mcinerneyibacteria</taxon>
        <taxon>Candidatus Mcinerneyibacteriales</taxon>
        <taxon>Candidatus Mcinerneyibacteriaceae</taxon>
        <taxon>Candidatus Mcinerneyibacterium</taxon>
    </lineage>
</organism>
<dbReference type="InterPro" id="IPR000178">
    <property type="entry name" value="TF_IF2_bacterial-like"/>
</dbReference>
<dbReference type="EMBL" id="VSIX01000012">
    <property type="protein sequence ID" value="TYB31980.1"/>
    <property type="molecule type" value="Genomic_DNA"/>
</dbReference>
<feature type="binding site" evidence="7">
    <location>
        <begin position="351"/>
        <end position="358"/>
    </location>
    <ligand>
        <name>GTP</name>
        <dbReference type="ChEBI" id="CHEBI:37565"/>
    </ligand>
</feature>
<dbReference type="InterPro" id="IPR036925">
    <property type="entry name" value="TIF_IF2_dom3_sf"/>
</dbReference>
<dbReference type="PANTHER" id="PTHR43381:SF5">
    <property type="entry name" value="TR-TYPE G DOMAIN-CONTAINING PROTEIN"/>
    <property type="match status" value="1"/>
</dbReference>
<evidence type="ECO:0000256" key="4">
    <source>
        <dbReference type="ARBA" id="ARBA00022741"/>
    </source>
</evidence>
<keyword evidence="12" id="KW-1185">Reference proteome</keyword>
<comment type="subcellular location">
    <subcellularLocation>
        <location evidence="7">Cytoplasm</location>
    </subcellularLocation>
</comment>
<dbReference type="PROSITE" id="PS51722">
    <property type="entry name" value="G_TR_2"/>
    <property type="match status" value="1"/>
</dbReference>
<evidence type="ECO:0000313" key="12">
    <source>
        <dbReference type="Proteomes" id="UP000324143"/>
    </source>
</evidence>
<feature type="compositionally biased region" description="Basic and acidic residues" evidence="9">
    <location>
        <begin position="162"/>
        <end position="173"/>
    </location>
</feature>
<comment type="similarity">
    <text evidence="1 7 8">Belongs to the TRAFAC class translation factor GTPase superfamily. Classic translation factor GTPase family. IF-2 subfamily.</text>
</comment>
<feature type="compositionally biased region" description="Basic and acidic residues" evidence="9">
    <location>
        <begin position="81"/>
        <end position="97"/>
    </location>
</feature>
<comment type="caution">
    <text evidence="11">The sequence shown here is derived from an EMBL/GenBank/DDBJ whole genome shotgun (WGS) entry which is preliminary data.</text>
</comment>
<proteinExistence type="inferred from homology"/>
<feature type="compositionally biased region" description="Basic and acidic residues" evidence="9">
    <location>
        <begin position="205"/>
        <end position="229"/>
    </location>
</feature>
<dbReference type="InterPro" id="IPR005225">
    <property type="entry name" value="Small_GTP-bd"/>
</dbReference>
<evidence type="ECO:0000259" key="10">
    <source>
        <dbReference type="PROSITE" id="PS51722"/>
    </source>
</evidence>
<gene>
    <name evidence="7 11" type="primary">infB</name>
    <name evidence="11" type="ORF">FXF47_01180</name>
</gene>
<dbReference type="SUPFAM" id="SSF52156">
    <property type="entry name" value="Initiation factor IF2/eIF5b, domain 3"/>
    <property type="match status" value="1"/>
</dbReference>
<keyword evidence="5 7" id="KW-0648">Protein biosynthesis</keyword>
<dbReference type="NCBIfam" id="TIGR00231">
    <property type="entry name" value="small_GTP"/>
    <property type="match status" value="1"/>
</dbReference>
<evidence type="ECO:0000256" key="7">
    <source>
        <dbReference type="HAMAP-Rule" id="MF_00100"/>
    </source>
</evidence>
<feature type="compositionally biased region" description="Basic residues" evidence="9">
    <location>
        <begin position="98"/>
        <end position="114"/>
    </location>
</feature>
<evidence type="ECO:0000256" key="8">
    <source>
        <dbReference type="RuleBase" id="RU000644"/>
    </source>
</evidence>
<dbReference type="HAMAP" id="MF_00100_B">
    <property type="entry name" value="IF_2_B"/>
    <property type="match status" value="1"/>
</dbReference>
<dbReference type="PROSITE" id="PS01176">
    <property type="entry name" value="IF2"/>
    <property type="match status" value="1"/>
</dbReference>
<feature type="compositionally biased region" description="Basic and acidic residues" evidence="9">
    <location>
        <begin position="115"/>
        <end position="145"/>
    </location>
</feature>
<evidence type="ECO:0000256" key="3">
    <source>
        <dbReference type="ARBA" id="ARBA00022540"/>
    </source>
</evidence>
<dbReference type="InterPro" id="IPR053905">
    <property type="entry name" value="EF-G-like_DII"/>
</dbReference>
<feature type="compositionally biased region" description="Basic residues" evidence="9">
    <location>
        <begin position="67"/>
        <end position="80"/>
    </location>
</feature>
<keyword evidence="4 7" id="KW-0547">Nucleotide-binding</keyword>
<evidence type="ECO:0000313" key="11">
    <source>
        <dbReference type="EMBL" id="TYB31980.1"/>
    </source>
</evidence>
<dbReference type="Proteomes" id="UP000324143">
    <property type="component" value="Unassembled WGS sequence"/>
</dbReference>
<dbReference type="Pfam" id="PF00009">
    <property type="entry name" value="GTP_EFTU"/>
    <property type="match status" value="1"/>
</dbReference>
<reference evidence="11" key="1">
    <citation type="submission" date="2019-08" db="EMBL/GenBank/DDBJ databases">
        <title>Genomic characterization of a novel candidate phylum (ARYD3) from a high temperature, high salinity tertiary oil reservoir in north central Oklahoma, USA.</title>
        <authorList>
            <person name="Youssef N.H."/>
            <person name="Yadav A."/>
            <person name="Elshahed M.S."/>
        </authorList>
    </citation>
    <scope>NUCLEOTIDE SEQUENCE [LARGE SCALE GENOMIC DNA]</scope>
    <source>
        <strain evidence="11">ARYD3</strain>
    </source>
</reference>
<evidence type="ECO:0000256" key="2">
    <source>
        <dbReference type="ARBA" id="ARBA00020675"/>
    </source>
</evidence>
<dbReference type="InterPro" id="IPR023115">
    <property type="entry name" value="TIF_IF2_dom3"/>
</dbReference>
<name>A0A5D0MKL1_9BACT</name>
<accession>A0A5D0MKL1</accession>
<dbReference type="SUPFAM" id="SSF52540">
    <property type="entry name" value="P-loop containing nucleoside triphosphate hydrolases"/>
    <property type="match status" value="1"/>
</dbReference>
<dbReference type="InterPro" id="IPR015760">
    <property type="entry name" value="TIF_IF2"/>
</dbReference>
<feature type="region of interest" description="Disordered" evidence="9">
    <location>
        <begin position="205"/>
        <end position="257"/>
    </location>
</feature>
<dbReference type="GO" id="GO:0005829">
    <property type="term" value="C:cytosol"/>
    <property type="evidence" value="ECO:0007669"/>
    <property type="project" value="TreeGrafter"/>
</dbReference>
<dbReference type="FunFam" id="2.40.30.10:FF:000007">
    <property type="entry name" value="Translation initiation factor IF-2"/>
    <property type="match status" value="1"/>
</dbReference>
<dbReference type="NCBIfam" id="TIGR00487">
    <property type="entry name" value="IF-2"/>
    <property type="match status" value="1"/>
</dbReference>
<comment type="function">
    <text evidence="7 8">One of the essential components for the initiation of protein synthesis. Protects formylmethionyl-tRNA from spontaneous hydrolysis and promotes its binding to the 30S ribosomal subunits. Also involved in the hydrolysis of GTP during the formation of the 70S ribosomal complex.</text>
</comment>
<dbReference type="GO" id="GO:0003924">
    <property type="term" value="F:GTPase activity"/>
    <property type="evidence" value="ECO:0007669"/>
    <property type="project" value="UniProtKB-UniRule"/>
</dbReference>
<feature type="binding site" evidence="7">
    <location>
        <begin position="451"/>
        <end position="454"/>
    </location>
    <ligand>
        <name>GTP</name>
        <dbReference type="ChEBI" id="CHEBI:37565"/>
    </ligand>
</feature>
<dbReference type="FunFam" id="3.40.50.10050:FF:000001">
    <property type="entry name" value="Translation initiation factor IF-2"/>
    <property type="match status" value="1"/>
</dbReference>
<dbReference type="GO" id="GO:0003743">
    <property type="term" value="F:translation initiation factor activity"/>
    <property type="evidence" value="ECO:0007669"/>
    <property type="project" value="UniProtKB-UniRule"/>
</dbReference>
<dbReference type="GO" id="GO:0005525">
    <property type="term" value="F:GTP binding"/>
    <property type="evidence" value="ECO:0007669"/>
    <property type="project" value="UniProtKB-KW"/>
</dbReference>
<dbReference type="CDD" id="cd01887">
    <property type="entry name" value="IF2_eIF5B"/>
    <property type="match status" value="1"/>
</dbReference>
<dbReference type="CDD" id="cd03702">
    <property type="entry name" value="IF2_mtIF2_II"/>
    <property type="match status" value="1"/>
</dbReference>
<feature type="domain" description="Tr-type G" evidence="10">
    <location>
        <begin position="342"/>
        <end position="511"/>
    </location>
</feature>
<dbReference type="CDD" id="cd03692">
    <property type="entry name" value="mtIF2_IVc"/>
    <property type="match status" value="1"/>
</dbReference>
<dbReference type="PRINTS" id="PR00449">
    <property type="entry name" value="RASTRNSFRMNG"/>
</dbReference>
<dbReference type="Gene3D" id="2.40.30.10">
    <property type="entry name" value="Translation factors"/>
    <property type="match status" value="2"/>
</dbReference>
<keyword evidence="7" id="KW-0963">Cytoplasm</keyword>
<dbReference type="InterPro" id="IPR000795">
    <property type="entry name" value="T_Tr_GTP-bd_dom"/>
</dbReference>
<dbReference type="Gene3D" id="3.40.50.10050">
    <property type="entry name" value="Translation initiation factor IF- 2, domain 3"/>
    <property type="match status" value="1"/>
</dbReference>
<feature type="binding site" evidence="7">
    <location>
        <begin position="397"/>
        <end position="401"/>
    </location>
    <ligand>
        <name>GTP</name>
        <dbReference type="ChEBI" id="CHEBI:37565"/>
    </ligand>
</feature>
<dbReference type="AlphaFoldDB" id="A0A5D0MKL1"/>
<dbReference type="Gene3D" id="1.10.10.2480">
    <property type="match status" value="1"/>
</dbReference>
<evidence type="ECO:0000256" key="5">
    <source>
        <dbReference type="ARBA" id="ARBA00022917"/>
    </source>
</evidence>
<dbReference type="InterPro" id="IPR027417">
    <property type="entry name" value="P-loop_NTPase"/>
</dbReference>
<evidence type="ECO:0000256" key="9">
    <source>
        <dbReference type="SAM" id="MobiDB-lite"/>
    </source>
</evidence>